<feature type="region of interest" description="Disordered" evidence="1">
    <location>
        <begin position="127"/>
        <end position="150"/>
    </location>
</feature>
<proteinExistence type="predicted"/>
<accession>A0ABT2CUR1</accession>
<dbReference type="Proteomes" id="UP001204621">
    <property type="component" value="Unassembled WGS sequence"/>
</dbReference>
<gene>
    <name evidence="2" type="ORF">NX778_06525</name>
</gene>
<name>A0ABT2CUR1_9BURK</name>
<keyword evidence="3" id="KW-1185">Reference proteome</keyword>
<protein>
    <submittedName>
        <fullName evidence="2">Uncharacterized protein</fullName>
    </submittedName>
</protein>
<dbReference type="RefSeq" id="WP_258810860.1">
    <property type="nucleotide sequence ID" value="NZ_JANUGU010000001.1"/>
</dbReference>
<reference evidence="2 3" key="1">
    <citation type="submission" date="2022-08" db="EMBL/GenBank/DDBJ databases">
        <title>Reclassification of Massilia species as members of the genera Telluria, Duganella, Pseudoduganella, Mokoshia gen. nov. and Zemynaea gen. nov. using orthogonal and non-orthogonal genome-based approaches.</title>
        <authorList>
            <person name="Bowman J.P."/>
        </authorList>
    </citation>
    <scope>NUCLEOTIDE SEQUENCE [LARGE SCALE GENOMIC DNA]</scope>
    <source>
        <strain evidence="2 3">JCM 31606</strain>
    </source>
</reference>
<organism evidence="2 3">
    <name type="scientific">Massilia terrae</name>
    <dbReference type="NCBI Taxonomy" id="1811224"/>
    <lineage>
        <taxon>Bacteria</taxon>
        <taxon>Pseudomonadati</taxon>
        <taxon>Pseudomonadota</taxon>
        <taxon>Betaproteobacteria</taxon>
        <taxon>Burkholderiales</taxon>
        <taxon>Oxalobacteraceae</taxon>
        <taxon>Telluria group</taxon>
        <taxon>Massilia</taxon>
    </lineage>
</organism>
<evidence type="ECO:0000313" key="3">
    <source>
        <dbReference type="Proteomes" id="UP001204621"/>
    </source>
</evidence>
<evidence type="ECO:0000313" key="2">
    <source>
        <dbReference type="EMBL" id="MCS0657716.1"/>
    </source>
</evidence>
<dbReference type="EMBL" id="JANUGU010000001">
    <property type="protein sequence ID" value="MCS0657716.1"/>
    <property type="molecule type" value="Genomic_DNA"/>
</dbReference>
<evidence type="ECO:0000256" key="1">
    <source>
        <dbReference type="SAM" id="MobiDB-lite"/>
    </source>
</evidence>
<comment type="caution">
    <text evidence="2">The sequence shown here is derived from an EMBL/GenBank/DDBJ whole genome shotgun (WGS) entry which is preliminary data.</text>
</comment>
<sequence length="150" mass="16371">MNINSIVKDQYREKCLRDLCHAPLTALTDVTDEQAAALRSAFGVTTVGELGELKLVKTVQAIKLLAAEEMETQKEVAEDALIDDSVEMTFPASDPPAVTSSVTRIEVAPDMVQASTDHQNAAAIEAHNEEVLGEPALQHSQVRKEEEHKH</sequence>